<evidence type="ECO:0000313" key="2">
    <source>
        <dbReference type="Proteomes" id="UP001497535"/>
    </source>
</evidence>
<gene>
    <name evidence="1" type="ORF">MENTE1834_LOCUS7836</name>
</gene>
<dbReference type="EMBL" id="CAVMJV010000006">
    <property type="protein sequence ID" value="CAK5032484.1"/>
    <property type="molecule type" value="Genomic_DNA"/>
</dbReference>
<name>A0ACB0Y5Z4_MELEN</name>
<dbReference type="Proteomes" id="UP001497535">
    <property type="component" value="Unassembled WGS sequence"/>
</dbReference>
<organism evidence="1 2">
    <name type="scientific">Meloidogyne enterolobii</name>
    <name type="common">Root-knot nematode worm</name>
    <name type="synonym">Meloidogyne mayaguensis</name>
    <dbReference type="NCBI Taxonomy" id="390850"/>
    <lineage>
        <taxon>Eukaryota</taxon>
        <taxon>Metazoa</taxon>
        <taxon>Ecdysozoa</taxon>
        <taxon>Nematoda</taxon>
        <taxon>Chromadorea</taxon>
        <taxon>Rhabditida</taxon>
        <taxon>Tylenchina</taxon>
        <taxon>Tylenchomorpha</taxon>
        <taxon>Tylenchoidea</taxon>
        <taxon>Meloidogynidae</taxon>
        <taxon>Meloidogyninae</taxon>
        <taxon>Meloidogyne</taxon>
    </lineage>
</organism>
<comment type="caution">
    <text evidence="1">The sequence shown here is derived from an EMBL/GenBank/DDBJ whole genome shotgun (WGS) entry which is preliminary data.</text>
</comment>
<evidence type="ECO:0000313" key="1">
    <source>
        <dbReference type="EMBL" id="CAK5032484.1"/>
    </source>
</evidence>
<proteinExistence type="predicted"/>
<accession>A0ACB0Y5Z4</accession>
<reference evidence="1" key="1">
    <citation type="submission" date="2023-11" db="EMBL/GenBank/DDBJ databases">
        <authorList>
            <person name="Poullet M."/>
        </authorList>
    </citation>
    <scope>NUCLEOTIDE SEQUENCE</scope>
    <source>
        <strain evidence="1">E1834</strain>
    </source>
</reference>
<protein>
    <submittedName>
        <fullName evidence="1">Uncharacterized protein</fullName>
    </submittedName>
</protein>
<keyword evidence="2" id="KW-1185">Reference proteome</keyword>
<sequence length="128" mass="15355">MGDGQISKKWLEEQREVGHIERRAFQEEQTQLLDWIEKAKEQLEVDKAEFLRREHDLLARILNERALLEIEKREFRQQRDADVLRLKGEAEHLEQCLNQAENAKIAMENAKKEFERRSSQVVDKNWTN</sequence>